<protein>
    <submittedName>
        <fullName evidence="2">Uncharacterized protein</fullName>
    </submittedName>
</protein>
<sequence length="72" mass="7400">MGGTGVARDTGVSGSAEGPTAATVTGMPSASAATTDAPMIVRWDGMIPQFSVRWTTPRKVPIRRAEFPPPSG</sequence>
<reference evidence="2" key="1">
    <citation type="journal article" date="2014" name="Int. J. Syst. Evol. Microbiol.">
        <title>Complete genome sequence of Corynebacterium casei LMG S-19264T (=DSM 44701T), isolated from a smear-ripened cheese.</title>
        <authorList>
            <consortium name="US DOE Joint Genome Institute (JGI-PGF)"/>
            <person name="Walter F."/>
            <person name="Albersmeier A."/>
            <person name="Kalinowski J."/>
            <person name="Ruckert C."/>
        </authorList>
    </citation>
    <scope>NUCLEOTIDE SEQUENCE</scope>
    <source>
        <strain evidence="2">CGMCC 4.7299</strain>
    </source>
</reference>
<dbReference type="AlphaFoldDB" id="A0A8J3FQM3"/>
<comment type="caution">
    <text evidence="2">The sequence shown here is derived from an EMBL/GenBank/DDBJ whole genome shotgun (WGS) entry which is preliminary data.</text>
</comment>
<proteinExistence type="predicted"/>
<evidence type="ECO:0000313" key="3">
    <source>
        <dbReference type="Proteomes" id="UP000656042"/>
    </source>
</evidence>
<evidence type="ECO:0000313" key="2">
    <source>
        <dbReference type="EMBL" id="GGL08406.1"/>
    </source>
</evidence>
<keyword evidence="3" id="KW-1185">Reference proteome</keyword>
<dbReference type="Proteomes" id="UP000656042">
    <property type="component" value="Unassembled WGS sequence"/>
</dbReference>
<name>A0A8J3FQM3_9ACTN</name>
<dbReference type="EMBL" id="BMMX01000029">
    <property type="protein sequence ID" value="GGL08406.1"/>
    <property type="molecule type" value="Genomic_DNA"/>
</dbReference>
<accession>A0A8J3FQM3</accession>
<feature type="compositionally biased region" description="Polar residues" evidence="1">
    <location>
        <begin position="22"/>
        <end position="34"/>
    </location>
</feature>
<reference evidence="2" key="2">
    <citation type="submission" date="2020-09" db="EMBL/GenBank/DDBJ databases">
        <authorList>
            <person name="Sun Q."/>
            <person name="Zhou Y."/>
        </authorList>
    </citation>
    <scope>NUCLEOTIDE SEQUENCE</scope>
    <source>
        <strain evidence="2">CGMCC 4.7299</strain>
    </source>
</reference>
<gene>
    <name evidence="2" type="ORF">GCM10012284_48690</name>
</gene>
<evidence type="ECO:0000256" key="1">
    <source>
        <dbReference type="SAM" id="MobiDB-lite"/>
    </source>
</evidence>
<organism evidence="2 3">
    <name type="scientific">Mangrovihabitans endophyticus</name>
    <dbReference type="NCBI Taxonomy" id="1751298"/>
    <lineage>
        <taxon>Bacteria</taxon>
        <taxon>Bacillati</taxon>
        <taxon>Actinomycetota</taxon>
        <taxon>Actinomycetes</taxon>
        <taxon>Micromonosporales</taxon>
        <taxon>Micromonosporaceae</taxon>
        <taxon>Mangrovihabitans</taxon>
    </lineage>
</organism>
<feature type="region of interest" description="Disordered" evidence="1">
    <location>
        <begin position="1"/>
        <end position="38"/>
    </location>
</feature>